<keyword evidence="2" id="KW-1185">Reference proteome</keyword>
<evidence type="ECO:0000313" key="2">
    <source>
        <dbReference type="Proteomes" id="UP000001312"/>
    </source>
</evidence>
<reference evidence="2" key="1">
    <citation type="journal article" date="2011" name="PLoS Genet.">
        <title>Genomic analysis of the necrotrophic fungal pathogens Sclerotinia sclerotiorum and Botrytis cinerea.</title>
        <authorList>
            <person name="Amselem J."/>
            <person name="Cuomo C.A."/>
            <person name="van Kan J.A."/>
            <person name="Viaud M."/>
            <person name="Benito E.P."/>
            <person name="Couloux A."/>
            <person name="Coutinho P.M."/>
            <person name="de Vries R.P."/>
            <person name="Dyer P.S."/>
            <person name="Fillinger S."/>
            <person name="Fournier E."/>
            <person name="Gout L."/>
            <person name="Hahn M."/>
            <person name="Kohn L."/>
            <person name="Lapalu N."/>
            <person name="Plummer K.M."/>
            <person name="Pradier J.M."/>
            <person name="Quevillon E."/>
            <person name="Sharon A."/>
            <person name="Simon A."/>
            <person name="ten Have A."/>
            <person name="Tudzynski B."/>
            <person name="Tudzynski P."/>
            <person name="Wincker P."/>
            <person name="Andrew M."/>
            <person name="Anthouard V."/>
            <person name="Beever R.E."/>
            <person name="Beffa R."/>
            <person name="Benoit I."/>
            <person name="Bouzid O."/>
            <person name="Brault B."/>
            <person name="Chen Z."/>
            <person name="Choquer M."/>
            <person name="Collemare J."/>
            <person name="Cotton P."/>
            <person name="Danchin E.G."/>
            <person name="Da Silva C."/>
            <person name="Gautier A."/>
            <person name="Giraud C."/>
            <person name="Giraud T."/>
            <person name="Gonzalez C."/>
            <person name="Grossetete S."/>
            <person name="Guldener U."/>
            <person name="Henrissat B."/>
            <person name="Howlett B.J."/>
            <person name="Kodira C."/>
            <person name="Kretschmer M."/>
            <person name="Lappartient A."/>
            <person name="Leroch M."/>
            <person name="Levis C."/>
            <person name="Mauceli E."/>
            <person name="Neuveglise C."/>
            <person name="Oeser B."/>
            <person name="Pearson M."/>
            <person name="Poulain J."/>
            <person name="Poussereau N."/>
            <person name="Quesneville H."/>
            <person name="Rascle C."/>
            <person name="Schumacher J."/>
            <person name="Segurens B."/>
            <person name="Sexton A."/>
            <person name="Silva E."/>
            <person name="Sirven C."/>
            <person name="Soanes D.M."/>
            <person name="Talbot N.J."/>
            <person name="Templeton M."/>
            <person name="Yandava C."/>
            <person name="Yarden O."/>
            <person name="Zeng Q."/>
            <person name="Rollins J.A."/>
            <person name="Lebrun M.H."/>
            <person name="Dickman M."/>
        </authorList>
    </citation>
    <scope>NUCLEOTIDE SEQUENCE [LARGE SCALE GENOMIC DNA]</scope>
    <source>
        <strain evidence="2">ATCC 18683 / 1980 / Ss-1</strain>
    </source>
</reference>
<dbReference type="AlphaFoldDB" id="A7F097"/>
<dbReference type="KEGG" id="ssl:SS1G_11014"/>
<dbReference type="InParanoid" id="A7F097"/>
<dbReference type="RefSeq" id="XP_001587774.1">
    <property type="nucleotide sequence ID" value="XM_001587724.1"/>
</dbReference>
<sequence length="56" mass="6497">MAVTNQGDKLSLLRRQVGHMIFFNYDTGKPEKYKGFMKICMPPVARMEGENKMTEQ</sequence>
<name>A7F097_SCLS1</name>
<organism evidence="1 2">
    <name type="scientific">Sclerotinia sclerotiorum (strain ATCC 18683 / 1980 / Ss-1)</name>
    <name type="common">White mold</name>
    <name type="synonym">Whetzelinia sclerotiorum</name>
    <dbReference type="NCBI Taxonomy" id="665079"/>
    <lineage>
        <taxon>Eukaryota</taxon>
        <taxon>Fungi</taxon>
        <taxon>Dikarya</taxon>
        <taxon>Ascomycota</taxon>
        <taxon>Pezizomycotina</taxon>
        <taxon>Leotiomycetes</taxon>
        <taxon>Helotiales</taxon>
        <taxon>Sclerotiniaceae</taxon>
        <taxon>Sclerotinia</taxon>
    </lineage>
</organism>
<protein>
    <submittedName>
        <fullName evidence="1">Uncharacterized protein</fullName>
    </submittedName>
</protein>
<evidence type="ECO:0000313" key="1">
    <source>
        <dbReference type="EMBL" id="EDN95139.1"/>
    </source>
</evidence>
<accession>A7F097</accession>
<dbReference type="Proteomes" id="UP000001312">
    <property type="component" value="Unassembled WGS sequence"/>
</dbReference>
<dbReference type="GeneID" id="5483960"/>
<gene>
    <name evidence="1" type="ORF">SS1G_11014</name>
</gene>
<proteinExistence type="predicted"/>
<dbReference type="HOGENOM" id="CLU_3015593_0_0_1"/>
<dbReference type="EMBL" id="CH476637">
    <property type="protein sequence ID" value="EDN95139.1"/>
    <property type="molecule type" value="Genomic_DNA"/>
</dbReference>